<proteinExistence type="predicted"/>
<dbReference type="PATRIC" id="fig|1184267.3.peg.2233"/>
<dbReference type="Proteomes" id="UP000012040">
    <property type="component" value="Chromosome"/>
</dbReference>
<evidence type="ECO:0008006" key="4">
    <source>
        <dbReference type="Google" id="ProtNLM"/>
    </source>
</evidence>
<name>M4VAI8_9BACT</name>
<dbReference type="AlphaFoldDB" id="M4VAI8"/>
<sequence>MKSVIFVLLMSLGVQAFAQEATQIMAQIRAENKQRFNQNGFINDPALTARFSASQKAAIARLRANGNLKRAVRITNNVMSGLVVTVSIVQERNGQFAGVLVERSRYNGAIDEANLRLFNIPILLNGMGLFSHNGVTMVSIKSRQLSASQGGRMVIRYPTNIKNQTFSEESFDIMKSVEGEMNFYTTSRVGFTRIEVQAWMNLFTQNGGVEKVTLR</sequence>
<dbReference type="RefSeq" id="WP_015470912.1">
    <property type="nucleotide sequence ID" value="NC_020813.1"/>
</dbReference>
<accession>M4VAI8</accession>
<evidence type="ECO:0000313" key="2">
    <source>
        <dbReference type="EMBL" id="AGH96422.1"/>
    </source>
</evidence>
<dbReference type="KEGG" id="bex:A11Q_2206"/>
<dbReference type="STRING" id="1184267.A11Q_2206"/>
<feature type="signal peptide" evidence="1">
    <location>
        <begin position="1"/>
        <end position="18"/>
    </location>
</feature>
<keyword evidence="1" id="KW-0732">Signal</keyword>
<evidence type="ECO:0000313" key="3">
    <source>
        <dbReference type="Proteomes" id="UP000012040"/>
    </source>
</evidence>
<organism evidence="2 3">
    <name type="scientific">Pseudobdellovibrio exovorus JSS</name>
    <dbReference type="NCBI Taxonomy" id="1184267"/>
    <lineage>
        <taxon>Bacteria</taxon>
        <taxon>Pseudomonadati</taxon>
        <taxon>Bdellovibrionota</taxon>
        <taxon>Bdellovibrionia</taxon>
        <taxon>Bdellovibrionales</taxon>
        <taxon>Pseudobdellovibrionaceae</taxon>
        <taxon>Pseudobdellovibrio</taxon>
    </lineage>
</organism>
<gene>
    <name evidence="2" type="ORF">A11Q_2206</name>
</gene>
<reference evidence="2 3" key="1">
    <citation type="journal article" date="2013" name="ISME J.">
        <title>By their genes ye shall know them: genomic signatures of predatory bacteria.</title>
        <authorList>
            <person name="Pasternak Z."/>
            <person name="Pietrokovski S."/>
            <person name="Rotem O."/>
            <person name="Gophna U."/>
            <person name="Lurie-Weinberger M.N."/>
            <person name="Jurkevitch E."/>
        </authorList>
    </citation>
    <scope>NUCLEOTIDE SEQUENCE [LARGE SCALE GENOMIC DNA]</scope>
    <source>
        <strain evidence="2 3">JSS</strain>
    </source>
</reference>
<dbReference type="EMBL" id="CP003537">
    <property type="protein sequence ID" value="AGH96422.1"/>
    <property type="molecule type" value="Genomic_DNA"/>
</dbReference>
<feature type="chain" id="PRO_5004060059" description="DUF4251 domain-containing protein" evidence="1">
    <location>
        <begin position="19"/>
        <end position="215"/>
    </location>
</feature>
<keyword evidence="3" id="KW-1185">Reference proteome</keyword>
<dbReference type="HOGENOM" id="CLU_1281091_0_0_7"/>
<evidence type="ECO:0000256" key="1">
    <source>
        <dbReference type="SAM" id="SignalP"/>
    </source>
</evidence>
<protein>
    <recommendedName>
        <fullName evidence="4">DUF4251 domain-containing protein</fullName>
    </recommendedName>
</protein>